<dbReference type="PANTHER" id="PTHR44591:SF3">
    <property type="entry name" value="RESPONSE REGULATORY DOMAIN-CONTAINING PROTEIN"/>
    <property type="match status" value="1"/>
</dbReference>
<dbReference type="PANTHER" id="PTHR44591">
    <property type="entry name" value="STRESS RESPONSE REGULATOR PROTEIN 1"/>
    <property type="match status" value="1"/>
</dbReference>
<dbReference type="AlphaFoldDB" id="A0A1F7RNY5"/>
<evidence type="ECO:0000256" key="4">
    <source>
        <dbReference type="ARBA" id="ARBA00023125"/>
    </source>
</evidence>
<keyword evidence="1 6" id="KW-0597">Phosphoprotein</keyword>
<sequence length="134" mass="15282">MSSLKILVVDDIKLFYHIVCDILEGKNYTILYASNGQEALNIVEKENPDLVLLDVMMPGMDGYQVCENLKKNVMTNPIPVLFLSARAYEKEIQRGYDAGAQGYITKPFRKNDLILQIEQTLESVKKIKKEPKND</sequence>
<organism evidence="8 9">
    <name type="scientific">Candidatus Schekmanbacteria bacterium RBG_13_48_7</name>
    <dbReference type="NCBI Taxonomy" id="1817878"/>
    <lineage>
        <taxon>Bacteria</taxon>
        <taxon>Candidatus Schekmaniibacteriota</taxon>
    </lineage>
</organism>
<evidence type="ECO:0000259" key="7">
    <source>
        <dbReference type="PROSITE" id="PS50110"/>
    </source>
</evidence>
<dbReference type="Gene3D" id="3.40.50.2300">
    <property type="match status" value="1"/>
</dbReference>
<keyword evidence="2" id="KW-0902">Two-component regulatory system</keyword>
<dbReference type="Proteomes" id="UP000179266">
    <property type="component" value="Unassembled WGS sequence"/>
</dbReference>
<protein>
    <recommendedName>
        <fullName evidence="7">Response regulatory domain-containing protein</fullName>
    </recommendedName>
</protein>
<feature type="modified residue" description="4-aspartylphosphate" evidence="6">
    <location>
        <position position="54"/>
    </location>
</feature>
<reference evidence="8 9" key="1">
    <citation type="journal article" date="2016" name="Nat. Commun.">
        <title>Thousands of microbial genomes shed light on interconnected biogeochemical processes in an aquifer system.</title>
        <authorList>
            <person name="Anantharaman K."/>
            <person name="Brown C.T."/>
            <person name="Hug L.A."/>
            <person name="Sharon I."/>
            <person name="Castelle C.J."/>
            <person name="Probst A.J."/>
            <person name="Thomas B.C."/>
            <person name="Singh A."/>
            <person name="Wilkins M.J."/>
            <person name="Karaoz U."/>
            <person name="Brodie E.L."/>
            <person name="Williams K.H."/>
            <person name="Hubbard S.S."/>
            <person name="Banfield J.F."/>
        </authorList>
    </citation>
    <scope>NUCLEOTIDE SEQUENCE [LARGE SCALE GENOMIC DNA]</scope>
</reference>
<dbReference type="Pfam" id="PF00072">
    <property type="entry name" value="Response_reg"/>
    <property type="match status" value="1"/>
</dbReference>
<evidence type="ECO:0000256" key="5">
    <source>
        <dbReference type="ARBA" id="ARBA00023163"/>
    </source>
</evidence>
<gene>
    <name evidence="8" type="ORF">A2161_10395</name>
</gene>
<dbReference type="InterPro" id="IPR011006">
    <property type="entry name" value="CheY-like_superfamily"/>
</dbReference>
<keyword evidence="4" id="KW-0238">DNA-binding</keyword>
<evidence type="ECO:0000256" key="2">
    <source>
        <dbReference type="ARBA" id="ARBA00023012"/>
    </source>
</evidence>
<evidence type="ECO:0000313" key="9">
    <source>
        <dbReference type="Proteomes" id="UP000179266"/>
    </source>
</evidence>
<dbReference type="EMBL" id="MGDD01000290">
    <property type="protein sequence ID" value="OGL43171.1"/>
    <property type="molecule type" value="Genomic_DNA"/>
</dbReference>
<evidence type="ECO:0000256" key="3">
    <source>
        <dbReference type="ARBA" id="ARBA00023015"/>
    </source>
</evidence>
<dbReference type="GO" id="GO:0000160">
    <property type="term" value="P:phosphorelay signal transduction system"/>
    <property type="evidence" value="ECO:0007669"/>
    <property type="project" value="UniProtKB-KW"/>
</dbReference>
<accession>A0A1F7RNY5</accession>
<keyword evidence="5" id="KW-0804">Transcription</keyword>
<name>A0A1F7RNY5_9BACT</name>
<dbReference type="PROSITE" id="PS50110">
    <property type="entry name" value="RESPONSE_REGULATORY"/>
    <property type="match status" value="1"/>
</dbReference>
<dbReference type="SUPFAM" id="SSF52172">
    <property type="entry name" value="CheY-like"/>
    <property type="match status" value="1"/>
</dbReference>
<feature type="domain" description="Response regulatory" evidence="7">
    <location>
        <begin position="5"/>
        <end position="121"/>
    </location>
</feature>
<dbReference type="GO" id="GO:0003677">
    <property type="term" value="F:DNA binding"/>
    <property type="evidence" value="ECO:0007669"/>
    <property type="project" value="UniProtKB-KW"/>
</dbReference>
<dbReference type="FunFam" id="3.40.50.2300:FF:000001">
    <property type="entry name" value="DNA-binding response regulator PhoB"/>
    <property type="match status" value="1"/>
</dbReference>
<evidence type="ECO:0000313" key="8">
    <source>
        <dbReference type="EMBL" id="OGL43171.1"/>
    </source>
</evidence>
<evidence type="ECO:0000256" key="1">
    <source>
        <dbReference type="ARBA" id="ARBA00022553"/>
    </source>
</evidence>
<proteinExistence type="predicted"/>
<comment type="caution">
    <text evidence="8">The sequence shown here is derived from an EMBL/GenBank/DDBJ whole genome shotgun (WGS) entry which is preliminary data.</text>
</comment>
<dbReference type="SMART" id="SM00448">
    <property type="entry name" value="REC"/>
    <property type="match status" value="1"/>
</dbReference>
<keyword evidence="3" id="KW-0805">Transcription regulation</keyword>
<evidence type="ECO:0000256" key="6">
    <source>
        <dbReference type="PROSITE-ProRule" id="PRU00169"/>
    </source>
</evidence>
<dbReference type="InterPro" id="IPR050595">
    <property type="entry name" value="Bact_response_regulator"/>
</dbReference>
<dbReference type="InterPro" id="IPR001789">
    <property type="entry name" value="Sig_transdc_resp-reg_receiver"/>
</dbReference>